<evidence type="ECO:0000313" key="3">
    <source>
        <dbReference type="EMBL" id="SMF15923.1"/>
    </source>
</evidence>
<feature type="chain" id="PRO_5046996463" evidence="1">
    <location>
        <begin position="30"/>
        <end position="301"/>
    </location>
</feature>
<dbReference type="Pfam" id="PF00395">
    <property type="entry name" value="SLH"/>
    <property type="match status" value="1"/>
</dbReference>
<feature type="domain" description="SLH" evidence="2">
    <location>
        <begin position="150"/>
        <end position="213"/>
    </location>
</feature>
<protein>
    <submittedName>
        <fullName evidence="3">S-layer homology domain-containing protein</fullName>
    </submittedName>
</protein>
<accession>A0ABY1LVX4</accession>
<dbReference type="PROSITE" id="PS51272">
    <property type="entry name" value="SLH"/>
    <property type="match status" value="1"/>
</dbReference>
<feature type="signal peptide" evidence="1">
    <location>
        <begin position="1"/>
        <end position="29"/>
    </location>
</feature>
<sequence length="301" mass="33393">MKKANLKSKNYRKMKLAASLMMTSSLLLASSVSAFSDVHGQDAKLTEELQQKGIIQGITKDHFVPLGKLTGAQGIHMIVKALELKPKAEGALPPSGHTEWYAASLRIAEDNGIKLPKDFAPNSQLSREAFADLLMQAINVTGNYPTIKMFIEVADADQMNPDYANSIQTLLLMKIASLDEQGKFHPKQAITRIEAARLVHNAAEFVGKHKEAEQNVQDQVSFEVEKVNDQINKVVLTRAQQPNPGYGIRVAKVEFSGKTATVYYELQSPEPDMNYIQVITDTKAETFVSSEYQVEIKRLSE</sequence>
<evidence type="ECO:0000259" key="2">
    <source>
        <dbReference type="PROSITE" id="PS51272"/>
    </source>
</evidence>
<keyword evidence="4" id="KW-1185">Reference proteome</keyword>
<dbReference type="InterPro" id="IPR001119">
    <property type="entry name" value="SLH_dom"/>
</dbReference>
<keyword evidence="1" id="KW-0732">Signal</keyword>
<reference evidence="3 4" key="1">
    <citation type="submission" date="2017-04" db="EMBL/GenBank/DDBJ databases">
        <authorList>
            <person name="Varghese N."/>
            <person name="Submissions S."/>
        </authorList>
    </citation>
    <scope>NUCLEOTIDE SEQUENCE [LARGE SCALE GENOMIC DNA]</scope>
    <source>
        <strain evidence="3 4">J12</strain>
    </source>
</reference>
<dbReference type="Proteomes" id="UP000192939">
    <property type="component" value="Unassembled WGS sequence"/>
</dbReference>
<dbReference type="EMBL" id="FXAE01000012">
    <property type="protein sequence ID" value="SMF15923.1"/>
    <property type="molecule type" value="Genomic_DNA"/>
</dbReference>
<name>A0ABY1LVX4_9BACL</name>
<evidence type="ECO:0000313" key="4">
    <source>
        <dbReference type="Proteomes" id="UP000192939"/>
    </source>
</evidence>
<organism evidence="3 4">
    <name type="scientific">Paenibacillus barengoltzii J12</name>
    <dbReference type="NCBI Taxonomy" id="935846"/>
    <lineage>
        <taxon>Bacteria</taxon>
        <taxon>Bacillati</taxon>
        <taxon>Bacillota</taxon>
        <taxon>Bacilli</taxon>
        <taxon>Bacillales</taxon>
        <taxon>Paenibacillaceae</taxon>
        <taxon>Paenibacillus</taxon>
    </lineage>
</organism>
<comment type="caution">
    <text evidence="3">The sequence shown here is derived from an EMBL/GenBank/DDBJ whole genome shotgun (WGS) entry which is preliminary data.</text>
</comment>
<dbReference type="RefSeq" id="WP_176221914.1">
    <property type="nucleotide sequence ID" value="NZ_FXAE01000012.1"/>
</dbReference>
<proteinExistence type="predicted"/>
<dbReference type="InterPro" id="IPR025748">
    <property type="entry name" value="PrcB_C_dom"/>
</dbReference>
<gene>
    <name evidence="3" type="ORF">SAMN02744124_01599</name>
</gene>
<dbReference type="Pfam" id="PF14343">
    <property type="entry name" value="PrcB_C"/>
    <property type="match status" value="1"/>
</dbReference>
<evidence type="ECO:0000256" key="1">
    <source>
        <dbReference type="SAM" id="SignalP"/>
    </source>
</evidence>